<dbReference type="AlphaFoldDB" id="A0A5A7P8V3"/>
<evidence type="ECO:0000313" key="1">
    <source>
        <dbReference type="EMBL" id="GER29245.1"/>
    </source>
</evidence>
<protein>
    <submittedName>
        <fullName evidence="1">Replicase polyprotein 1ab</fullName>
    </submittedName>
</protein>
<comment type="caution">
    <text evidence="1">The sequence shown here is derived from an EMBL/GenBank/DDBJ whole genome shotgun (WGS) entry which is preliminary data.</text>
</comment>
<dbReference type="EMBL" id="BKCP01003447">
    <property type="protein sequence ID" value="GER29245.1"/>
    <property type="molecule type" value="Genomic_DNA"/>
</dbReference>
<name>A0A5A7P8V3_STRAF</name>
<proteinExistence type="predicted"/>
<sequence length="146" mass="16548">MGSLWNKPGGWRNPMMLLEAWISVEHVLKQVEDLLCSSFCTTVDEYSLILRMMPKYSQCFRHSTKYFKLFSDYFGATTMSCNIRVSPSVGLLNFILSLMVNSSLLGVNPSTHKPISSTHYSGIRILSSQKSQTGHAYDNTQREIVN</sequence>
<organism evidence="1 2">
    <name type="scientific">Striga asiatica</name>
    <name type="common">Asiatic witchweed</name>
    <name type="synonym">Buchnera asiatica</name>
    <dbReference type="NCBI Taxonomy" id="4170"/>
    <lineage>
        <taxon>Eukaryota</taxon>
        <taxon>Viridiplantae</taxon>
        <taxon>Streptophyta</taxon>
        <taxon>Embryophyta</taxon>
        <taxon>Tracheophyta</taxon>
        <taxon>Spermatophyta</taxon>
        <taxon>Magnoliopsida</taxon>
        <taxon>eudicotyledons</taxon>
        <taxon>Gunneridae</taxon>
        <taxon>Pentapetalae</taxon>
        <taxon>asterids</taxon>
        <taxon>lamiids</taxon>
        <taxon>Lamiales</taxon>
        <taxon>Orobanchaceae</taxon>
        <taxon>Buchnereae</taxon>
        <taxon>Striga</taxon>
    </lineage>
</organism>
<keyword evidence="2" id="KW-1185">Reference proteome</keyword>
<dbReference type="Proteomes" id="UP000325081">
    <property type="component" value="Unassembled WGS sequence"/>
</dbReference>
<evidence type="ECO:0000313" key="2">
    <source>
        <dbReference type="Proteomes" id="UP000325081"/>
    </source>
</evidence>
<reference evidence="2" key="1">
    <citation type="journal article" date="2019" name="Curr. Biol.">
        <title>Genome Sequence of Striga asiatica Provides Insight into the Evolution of Plant Parasitism.</title>
        <authorList>
            <person name="Yoshida S."/>
            <person name="Kim S."/>
            <person name="Wafula E.K."/>
            <person name="Tanskanen J."/>
            <person name="Kim Y.M."/>
            <person name="Honaas L."/>
            <person name="Yang Z."/>
            <person name="Spallek T."/>
            <person name="Conn C.E."/>
            <person name="Ichihashi Y."/>
            <person name="Cheong K."/>
            <person name="Cui S."/>
            <person name="Der J.P."/>
            <person name="Gundlach H."/>
            <person name="Jiao Y."/>
            <person name="Hori C."/>
            <person name="Ishida J.K."/>
            <person name="Kasahara H."/>
            <person name="Kiba T."/>
            <person name="Kim M.S."/>
            <person name="Koo N."/>
            <person name="Laohavisit A."/>
            <person name="Lee Y.H."/>
            <person name="Lumba S."/>
            <person name="McCourt P."/>
            <person name="Mortimer J.C."/>
            <person name="Mutuku J.M."/>
            <person name="Nomura T."/>
            <person name="Sasaki-Sekimoto Y."/>
            <person name="Seto Y."/>
            <person name="Wang Y."/>
            <person name="Wakatake T."/>
            <person name="Sakakibara H."/>
            <person name="Demura T."/>
            <person name="Yamaguchi S."/>
            <person name="Yoneyama K."/>
            <person name="Manabe R.I."/>
            <person name="Nelson D.C."/>
            <person name="Schulman A.H."/>
            <person name="Timko M.P."/>
            <person name="dePamphilis C.W."/>
            <person name="Choi D."/>
            <person name="Shirasu K."/>
        </authorList>
    </citation>
    <scope>NUCLEOTIDE SEQUENCE [LARGE SCALE GENOMIC DNA]</scope>
    <source>
        <strain evidence="2">cv. UVA1</strain>
    </source>
</reference>
<gene>
    <name evidence="1" type="ORF">STAS_05085</name>
</gene>
<accession>A0A5A7P8V3</accession>